<sequence length="266" mass="31450">MADDKEILKEIWDGKIPVCFKLAENEWRSSEPEEIYLMVSRQSYFPLVLDKVQRHFADFVSQTKKNNEIWLDYNGINLKWHYPIGLLYDLYANEGAQVQNIPWTLSVHFDDIPEDLLYYVNEKTVESYFLSTIKEADALKHKGKVINEMQRKDHQQLWNGIKSDKYEQFWTMNKKLMETSDSDGFISIPFRIYQIDKPFIQKLFRPVSETGKRQTLKDLLEFIFGENSSNLKLILIQGVQPSLDTPVQWLSEHLSYPDNFLHICVK</sequence>
<dbReference type="InterPro" id="IPR007239">
    <property type="entry name" value="Atg5"/>
</dbReference>
<organism evidence="14">
    <name type="scientific">Brachionus koreanus</name>
    <dbReference type="NCBI Taxonomy" id="1199090"/>
    <lineage>
        <taxon>Eukaryota</taxon>
        <taxon>Metazoa</taxon>
        <taxon>Spiralia</taxon>
        <taxon>Gnathifera</taxon>
        <taxon>Rotifera</taxon>
        <taxon>Eurotatoria</taxon>
        <taxon>Monogononta</taxon>
        <taxon>Pseudotrocha</taxon>
        <taxon>Ploima</taxon>
        <taxon>Brachionidae</taxon>
        <taxon>Brachionus</taxon>
    </lineage>
</organism>
<dbReference type="GO" id="GO:0034727">
    <property type="term" value="P:piecemeal microautophagy of the nucleus"/>
    <property type="evidence" value="ECO:0007669"/>
    <property type="project" value="TreeGrafter"/>
</dbReference>
<dbReference type="InterPro" id="IPR048940">
    <property type="entry name" value="ATG5_HBR"/>
</dbReference>
<keyword evidence="6 10" id="KW-1017">Isopeptide bond</keyword>
<feature type="domain" description="Autophagy protein ATG5 UblA" evidence="13">
    <location>
        <begin position="11"/>
        <end position="109"/>
    </location>
</feature>
<evidence type="ECO:0000256" key="5">
    <source>
        <dbReference type="ARBA" id="ARBA00022490"/>
    </source>
</evidence>
<dbReference type="Gene3D" id="3.10.20.90">
    <property type="entry name" value="Phosphatidylinositol 3-kinase Catalytic Subunit, Chain A, domain 1"/>
    <property type="match status" value="1"/>
</dbReference>
<dbReference type="EMBL" id="MH231884">
    <property type="protein sequence ID" value="AWV66691.1"/>
    <property type="molecule type" value="mRNA"/>
</dbReference>
<evidence type="ECO:0000256" key="1">
    <source>
        <dbReference type="ARBA" id="ARBA00004496"/>
    </source>
</evidence>
<dbReference type="GO" id="GO:0005776">
    <property type="term" value="C:autophagosome"/>
    <property type="evidence" value="ECO:0007669"/>
    <property type="project" value="TreeGrafter"/>
</dbReference>
<comment type="similarity">
    <text evidence="3 10">Belongs to the ATG5 family.</text>
</comment>
<keyword evidence="9 10" id="KW-0472">Membrane</keyword>
<name>A0A2Z4EUM5_9BILA</name>
<dbReference type="GO" id="GO:0034274">
    <property type="term" value="C:Atg12-Atg5-Atg16 complex"/>
    <property type="evidence" value="ECO:0007669"/>
    <property type="project" value="TreeGrafter"/>
</dbReference>
<dbReference type="GO" id="GO:0006995">
    <property type="term" value="P:cellular response to nitrogen starvation"/>
    <property type="evidence" value="ECO:0007669"/>
    <property type="project" value="TreeGrafter"/>
</dbReference>
<feature type="domain" description="Autophagy protein ATG5 alpha-helical bundle region" evidence="12">
    <location>
        <begin position="122"/>
        <end position="179"/>
    </location>
</feature>
<evidence type="ECO:0000259" key="13">
    <source>
        <dbReference type="Pfam" id="PF20638"/>
    </source>
</evidence>
<evidence type="ECO:0000256" key="9">
    <source>
        <dbReference type="ARBA" id="ARBA00023136"/>
    </source>
</evidence>
<dbReference type="GO" id="GO:0044233">
    <property type="term" value="C:mitochondria-associated endoplasmic reticulum membrane contact site"/>
    <property type="evidence" value="ECO:0007669"/>
    <property type="project" value="TreeGrafter"/>
</dbReference>
<evidence type="ECO:0000313" key="14">
    <source>
        <dbReference type="EMBL" id="AWV66691.1"/>
    </source>
</evidence>
<evidence type="ECO:0000259" key="12">
    <source>
        <dbReference type="Pfam" id="PF20637"/>
    </source>
</evidence>
<reference evidence="14" key="2">
    <citation type="submission" date="2018-04" db="EMBL/GenBank/DDBJ databases">
        <authorList>
            <person name="Go L.Y."/>
            <person name="Mitchell J.A."/>
        </authorList>
    </citation>
    <scope>NUCLEOTIDE SEQUENCE</scope>
</reference>
<dbReference type="GO" id="GO:0019776">
    <property type="term" value="F:Atg8-family ligase activity"/>
    <property type="evidence" value="ECO:0007669"/>
    <property type="project" value="TreeGrafter"/>
</dbReference>
<dbReference type="AlphaFoldDB" id="A0A2Z4EUM5"/>
<dbReference type="GO" id="GO:0007033">
    <property type="term" value="P:vacuole organization"/>
    <property type="evidence" value="ECO:0007669"/>
    <property type="project" value="UniProtKB-ARBA"/>
</dbReference>
<comment type="function">
    <text evidence="10">Involved in autophagic vesicle formation.</text>
</comment>
<dbReference type="InterPro" id="IPR048939">
    <property type="entry name" value="ATG5_UblA"/>
</dbReference>
<dbReference type="GO" id="GO:0034045">
    <property type="term" value="C:phagophore assembly site membrane"/>
    <property type="evidence" value="ECO:0007669"/>
    <property type="project" value="UniProtKB-SubCell"/>
</dbReference>
<dbReference type="PANTHER" id="PTHR13040">
    <property type="entry name" value="AUTOPHAGY PROTEIN 5"/>
    <property type="match status" value="1"/>
</dbReference>
<dbReference type="GO" id="GO:0000422">
    <property type="term" value="P:autophagy of mitochondrion"/>
    <property type="evidence" value="ECO:0007669"/>
    <property type="project" value="TreeGrafter"/>
</dbReference>
<comment type="subcellular location">
    <subcellularLocation>
        <location evidence="1">Cytoplasm</location>
    </subcellularLocation>
    <subcellularLocation>
        <location evidence="2 10">Preautophagosomal structure membrane</location>
        <topology evidence="2 10">Peripheral membrane protein</topology>
    </subcellularLocation>
</comment>
<keyword evidence="5" id="KW-0963">Cytoplasm</keyword>
<protein>
    <recommendedName>
        <fullName evidence="4 10">Autophagy protein 5</fullName>
    </recommendedName>
</protein>
<evidence type="ECO:0000256" key="6">
    <source>
        <dbReference type="ARBA" id="ARBA00022499"/>
    </source>
</evidence>
<dbReference type="Pfam" id="PF04106">
    <property type="entry name" value="ATG5_UblB"/>
    <property type="match status" value="1"/>
</dbReference>
<dbReference type="Pfam" id="PF20637">
    <property type="entry name" value="ATG5_HBR"/>
    <property type="match status" value="1"/>
</dbReference>
<gene>
    <name evidence="14" type="primary">Atg5</name>
</gene>
<feature type="domain" description="Autophagy protein ATG5 UblB" evidence="11">
    <location>
        <begin position="187"/>
        <end position="265"/>
    </location>
</feature>
<dbReference type="Pfam" id="PF20638">
    <property type="entry name" value="ATG5_UblA"/>
    <property type="match status" value="1"/>
</dbReference>
<evidence type="ECO:0000256" key="10">
    <source>
        <dbReference type="RuleBase" id="RU361202"/>
    </source>
</evidence>
<evidence type="ECO:0000256" key="3">
    <source>
        <dbReference type="ARBA" id="ARBA00006910"/>
    </source>
</evidence>
<dbReference type="Gene3D" id="1.10.246.190">
    <property type="entry name" value="Autophagy protein Apg5, helix rich domain"/>
    <property type="match status" value="1"/>
</dbReference>
<dbReference type="FunFam" id="3.10.20.90:FF:000100">
    <property type="entry name" value="Autophagy related 5"/>
    <property type="match status" value="1"/>
</dbReference>
<evidence type="ECO:0000256" key="4">
    <source>
        <dbReference type="ARBA" id="ARBA00015616"/>
    </source>
</evidence>
<dbReference type="InterPro" id="IPR042526">
    <property type="entry name" value="Atg5_HR"/>
</dbReference>
<evidence type="ECO:0000256" key="8">
    <source>
        <dbReference type="ARBA" id="ARBA00023006"/>
    </source>
</evidence>
<proteinExistence type="evidence at transcript level"/>
<dbReference type="Gene3D" id="3.10.20.620">
    <property type="match status" value="1"/>
</dbReference>
<evidence type="ECO:0000256" key="7">
    <source>
        <dbReference type="ARBA" id="ARBA00022843"/>
    </source>
</evidence>
<keyword evidence="8 10" id="KW-0072">Autophagy</keyword>
<accession>A0A2Z4EUM5</accession>
<dbReference type="FunFam" id="1.10.246.190:FF:000001">
    <property type="entry name" value="Autophagy related 5"/>
    <property type="match status" value="1"/>
</dbReference>
<reference evidence="14" key="1">
    <citation type="journal article" date="2018" name="Aquat. Toxicol.">
        <title>Genome-wide identification of 99 autophagy-related (Atg) genes in the monogonont rotifer Brachionus spp. and transcriptional modulation in response to cadmium.</title>
        <authorList>
            <person name="Kang H.M."/>
            <person name="Lee J.S."/>
            <person name="Kim M.S."/>
            <person name="Lee Y.H."/>
            <person name="Jung J.H."/>
            <person name="Hagiwara A."/>
            <person name="Zhou B."/>
            <person name="Lee J.S."/>
            <person name="Jeong C.B."/>
        </authorList>
    </citation>
    <scope>NUCLEOTIDE SEQUENCE</scope>
</reference>
<dbReference type="GO" id="GO:0061908">
    <property type="term" value="C:phagophore"/>
    <property type="evidence" value="ECO:0007669"/>
    <property type="project" value="TreeGrafter"/>
</dbReference>
<evidence type="ECO:0000256" key="2">
    <source>
        <dbReference type="ARBA" id="ARBA00004623"/>
    </source>
</evidence>
<dbReference type="PANTHER" id="PTHR13040:SF2">
    <property type="entry name" value="AUTOPHAGY PROTEIN 5"/>
    <property type="match status" value="1"/>
</dbReference>
<dbReference type="InterPro" id="IPR048318">
    <property type="entry name" value="ATG5_UblB"/>
</dbReference>
<comment type="subunit">
    <text evidence="10">Conjugated with ATG12.</text>
</comment>
<dbReference type="InterPro" id="IPR042527">
    <property type="entry name" value="Atg5_UblA_dom_sf"/>
</dbReference>
<evidence type="ECO:0000259" key="11">
    <source>
        <dbReference type="Pfam" id="PF04106"/>
    </source>
</evidence>
<keyword evidence="7 10" id="KW-0832">Ubl conjugation</keyword>